<dbReference type="PANTHER" id="PTHR11006">
    <property type="entry name" value="PROTEIN ARGININE N-METHYLTRANSFERASE"/>
    <property type="match status" value="1"/>
</dbReference>
<dbReference type="PANTHER" id="PTHR11006:SF4">
    <property type="entry name" value="PROTEIN ARGININE N-METHYLTRANSFERASE 7"/>
    <property type="match status" value="1"/>
</dbReference>
<dbReference type="Gene3D" id="1.25.40.10">
    <property type="entry name" value="Tetratricopeptide repeat domain"/>
    <property type="match status" value="1"/>
</dbReference>
<evidence type="ECO:0000313" key="6">
    <source>
        <dbReference type="EMBL" id="MCQ4165457.1"/>
    </source>
</evidence>
<dbReference type="InterPro" id="IPR019734">
    <property type="entry name" value="TPR_rpt"/>
</dbReference>
<dbReference type="SMART" id="SM00028">
    <property type="entry name" value="TPR"/>
    <property type="match status" value="3"/>
</dbReference>
<evidence type="ECO:0000259" key="5">
    <source>
        <dbReference type="Pfam" id="PF22528"/>
    </source>
</evidence>
<dbReference type="Gene3D" id="3.40.50.150">
    <property type="entry name" value="Vaccinia Virus protein VP39"/>
    <property type="match status" value="1"/>
</dbReference>
<feature type="domain" description="Protein arginine N-methyltransferase" evidence="5">
    <location>
        <begin position="702"/>
        <end position="794"/>
    </location>
</feature>
<name>A0ABT1QT35_9GAMM</name>
<evidence type="ECO:0000313" key="7">
    <source>
        <dbReference type="Proteomes" id="UP001165498"/>
    </source>
</evidence>
<proteinExistence type="predicted"/>
<keyword evidence="1 6" id="KW-0489">Methyltransferase</keyword>
<keyword evidence="7" id="KW-1185">Reference proteome</keyword>
<evidence type="ECO:0000259" key="4">
    <source>
        <dbReference type="Pfam" id="PF13649"/>
    </source>
</evidence>
<evidence type="ECO:0000256" key="1">
    <source>
        <dbReference type="ARBA" id="ARBA00022603"/>
    </source>
</evidence>
<accession>A0ABT1QT35</accession>
<dbReference type="GO" id="GO:0032259">
    <property type="term" value="P:methylation"/>
    <property type="evidence" value="ECO:0007669"/>
    <property type="project" value="UniProtKB-KW"/>
</dbReference>
<comment type="caution">
    <text evidence="6">The sequence shown here is derived from an EMBL/GenBank/DDBJ whole genome shotgun (WGS) entry which is preliminary data.</text>
</comment>
<dbReference type="SUPFAM" id="SSF48452">
    <property type="entry name" value="TPR-like"/>
    <property type="match status" value="1"/>
</dbReference>
<dbReference type="Proteomes" id="UP001165498">
    <property type="component" value="Unassembled WGS sequence"/>
</dbReference>
<dbReference type="EMBL" id="JANFQO010000010">
    <property type="protein sequence ID" value="MCQ4165457.1"/>
    <property type="molecule type" value="Genomic_DNA"/>
</dbReference>
<sequence length="874" mass="95281">MSNWSESLSRALASGQPEYMRAALADVPENILQLAFPAIATMARESLAQGKPELALVYYGQLIERVPDSAEWRRQRAEALLQLGDADAALEDARQAAVLAPADAAAVALLARVYEALGDAAQALAATRQALQLGGDAAALQARIAALEDVLHRQALLQRVTDPDAPQPAIELPPLPQVPFDPQVFAVVPEAAEAGQAMRAGLRQHLLRYSAHQSVRNALQRIDDPAWLAAWDEALKQTAGATVLFHGAELGLLPLRAIAHGAARAYVVAPGALETRISGGMVQKNQLRQWREQFADRLASMNEEERQASFEPLQQRIQLPPPDALPELLAEVDVVALPGIDHSLLGTGIAAQVRRYREQGLRPDARVLPARARLFAQGVQWAYPHIPFNLDALDTLRWSAVPEAPEFGPGGWRELTAAVEVGTVDFADFAAATHPLQLPVTASGRLNAVLYWFELDLGAGFGNAPQRGAGRLPPALQYTDAQPVRAGEVLEIDACLSDTRLHFRTRPAAQQLREALLPSWYIPMLLDAERNSAYAGALQRLTAEAPVSLALDIGAGCGLLSMYAAAAGVGHVVGCEISPAIHRVAEAVIGDNGLAQQIQVINKDCRQLGVPADLPQRADLVLFEMFDCSLIGEGVLHFLAYVREHLATADARYLPLAARLRAQVIEYRLEQVLEQDANLLNPYRFSASFINVDTRRLDYRPLSEPFDLFAFDFATATPAAQELELAVPASAAGTAGAVLFWFELQMDADTWLSNAPGSSLHWKQGLQFLAELRVEQDMLLPLLARHNGSALNLRWKDAELPKEAFSRLPRFDPRWWQEVTELEAQTQQLMQHCHGNADEYAKVARLAAQFAADPAAQGLDPRIAQRFLASFLPG</sequence>
<reference evidence="6" key="1">
    <citation type="submission" date="2022-07" db="EMBL/GenBank/DDBJ databases">
        <title>Tahibacter sp., a new gammaproteobacterium isolated from the silt sample collected at pig farm.</title>
        <authorList>
            <person name="Chen H."/>
        </authorList>
    </citation>
    <scope>NUCLEOTIDE SEQUENCE</scope>
    <source>
        <strain evidence="6">P2K</strain>
    </source>
</reference>
<dbReference type="InterPro" id="IPR041698">
    <property type="entry name" value="Methyltransf_25"/>
</dbReference>
<protein>
    <submittedName>
        <fullName evidence="6">Methyltransferase domain-containing protein</fullName>
    </submittedName>
</protein>
<dbReference type="InterPro" id="IPR011990">
    <property type="entry name" value="TPR-like_helical_dom_sf"/>
</dbReference>
<evidence type="ECO:0000256" key="2">
    <source>
        <dbReference type="ARBA" id="ARBA00022679"/>
    </source>
</evidence>
<dbReference type="GO" id="GO:0008168">
    <property type="term" value="F:methyltransferase activity"/>
    <property type="evidence" value="ECO:0007669"/>
    <property type="project" value="UniProtKB-KW"/>
</dbReference>
<dbReference type="InterPro" id="IPR029063">
    <property type="entry name" value="SAM-dependent_MTases_sf"/>
</dbReference>
<dbReference type="InterPro" id="IPR055135">
    <property type="entry name" value="PRMT_dom"/>
</dbReference>
<dbReference type="Gene3D" id="2.70.160.11">
    <property type="entry name" value="Hnrnp arginine n-methyltransferase1"/>
    <property type="match status" value="2"/>
</dbReference>
<dbReference type="InterPro" id="IPR025799">
    <property type="entry name" value="Arg_MeTrfase"/>
</dbReference>
<dbReference type="PROSITE" id="PS51678">
    <property type="entry name" value="SAM_MT_PRMT"/>
    <property type="match status" value="1"/>
</dbReference>
<gene>
    <name evidence="6" type="ORF">NM961_12125</name>
</gene>
<dbReference type="CDD" id="cd02440">
    <property type="entry name" value="AdoMet_MTases"/>
    <property type="match status" value="1"/>
</dbReference>
<feature type="domain" description="Methyltransferase" evidence="4">
    <location>
        <begin position="551"/>
        <end position="623"/>
    </location>
</feature>
<dbReference type="Pfam" id="PF22528">
    <property type="entry name" value="PRMT_C"/>
    <property type="match status" value="1"/>
</dbReference>
<dbReference type="Pfam" id="PF13649">
    <property type="entry name" value="Methyltransf_25"/>
    <property type="match status" value="1"/>
</dbReference>
<organism evidence="6 7">
    <name type="scientific">Tahibacter harae</name>
    <dbReference type="NCBI Taxonomy" id="2963937"/>
    <lineage>
        <taxon>Bacteria</taxon>
        <taxon>Pseudomonadati</taxon>
        <taxon>Pseudomonadota</taxon>
        <taxon>Gammaproteobacteria</taxon>
        <taxon>Lysobacterales</taxon>
        <taxon>Rhodanobacteraceae</taxon>
        <taxon>Tahibacter</taxon>
    </lineage>
</organism>
<keyword evidence="3" id="KW-0949">S-adenosyl-L-methionine</keyword>
<dbReference type="SUPFAM" id="SSF53335">
    <property type="entry name" value="S-adenosyl-L-methionine-dependent methyltransferases"/>
    <property type="match status" value="1"/>
</dbReference>
<keyword evidence="2" id="KW-0808">Transferase</keyword>
<evidence type="ECO:0000256" key="3">
    <source>
        <dbReference type="ARBA" id="ARBA00022691"/>
    </source>
</evidence>
<dbReference type="RefSeq" id="WP_255914646.1">
    <property type="nucleotide sequence ID" value="NZ_JANFQO010000010.1"/>
</dbReference>